<dbReference type="InterPro" id="IPR049945">
    <property type="entry name" value="AAA_22"/>
</dbReference>
<feature type="domain" description="ORC1/DEAH AAA+ ATPase" evidence="2">
    <location>
        <begin position="1"/>
        <end position="126"/>
    </location>
</feature>
<evidence type="ECO:0000256" key="1">
    <source>
        <dbReference type="SAM" id="Phobius"/>
    </source>
</evidence>
<dbReference type="GO" id="GO:0016887">
    <property type="term" value="F:ATP hydrolysis activity"/>
    <property type="evidence" value="ECO:0007669"/>
    <property type="project" value="InterPro"/>
</dbReference>
<dbReference type="Pfam" id="PF13401">
    <property type="entry name" value="AAA_22"/>
    <property type="match status" value="1"/>
</dbReference>
<keyword evidence="1" id="KW-1133">Transmembrane helix</keyword>
<dbReference type="CDD" id="cd00009">
    <property type="entry name" value="AAA"/>
    <property type="match status" value="1"/>
</dbReference>
<evidence type="ECO:0000313" key="3">
    <source>
        <dbReference type="EMBL" id="BCL61512.1"/>
    </source>
</evidence>
<dbReference type="InterPro" id="IPR052026">
    <property type="entry name" value="ExeA_AAA_ATPase_DNA-bind"/>
</dbReference>
<keyword evidence="1" id="KW-0812">Transmembrane</keyword>
<evidence type="ECO:0000313" key="4">
    <source>
        <dbReference type="Proteomes" id="UP000826725"/>
    </source>
</evidence>
<keyword evidence="1" id="KW-0472">Membrane</keyword>
<feature type="transmembrane region" description="Helical" evidence="1">
    <location>
        <begin position="235"/>
        <end position="253"/>
    </location>
</feature>
<protein>
    <recommendedName>
        <fullName evidence="2">ORC1/DEAH AAA+ ATPase domain-containing protein</fullName>
    </recommendedName>
</protein>
<accession>A0A8D5FH42</accession>
<dbReference type="Proteomes" id="UP000826725">
    <property type="component" value="Chromosome"/>
</dbReference>
<name>A0A8D5FH42_9BACT</name>
<dbReference type="KEGG" id="dbk:DGMP_22050"/>
<gene>
    <name evidence="3" type="ORF">DGMP_22050</name>
</gene>
<proteinExistence type="predicted"/>
<dbReference type="PANTHER" id="PTHR35894:SF1">
    <property type="entry name" value="PHOSPHORIBULOKINASE _ URIDINE KINASE FAMILY"/>
    <property type="match status" value="1"/>
</dbReference>
<evidence type="ECO:0000259" key="2">
    <source>
        <dbReference type="Pfam" id="PF13401"/>
    </source>
</evidence>
<dbReference type="AlphaFoldDB" id="A0A8D5FH42"/>
<sequence length="310" mass="34955">MVLIGEAGTGKTLLVRIILKEMDRNKVPAVLLSPTVNPQGLLRIILTELGEKTSRENDMASLLMCFQKTLLNMAHNKKELLIIVDEAQNLPIESLEQLRMLSNIETSDRKLMQILLVGQPGLAEKLQDPLLGQLNQRIVISENLRPLNRKETIDYINFRLAQAGQGGLPISRSAGRLLFKNSRGIPRLINRLMDRTLLFGCADSSVKLTVGHVKKALETLPKTGRKMNYLPKNKLLYLATAACFAAIFFIHYSNILQPETSIKNQITNLHTVNNTVKKIENEDGYRKITIHDVVIRQQEPETKTAQSIRY</sequence>
<organism evidence="3 4">
    <name type="scientific">Desulfomarina profundi</name>
    <dbReference type="NCBI Taxonomy" id="2772557"/>
    <lineage>
        <taxon>Bacteria</taxon>
        <taxon>Pseudomonadati</taxon>
        <taxon>Thermodesulfobacteriota</taxon>
        <taxon>Desulfobulbia</taxon>
        <taxon>Desulfobulbales</taxon>
        <taxon>Desulfobulbaceae</taxon>
        <taxon>Desulfomarina</taxon>
    </lineage>
</organism>
<dbReference type="EMBL" id="AP024086">
    <property type="protein sequence ID" value="BCL61512.1"/>
    <property type="molecule type" value="Genomic_DNA"/>
</dbReference>
<keyword evidence="4" id="KW-1185">Reference proteome</keyword>
<reference evidence="3" key="1">
    <citation type="submission" date="2020-09" db="EMBL/GenBank/DDBJ databases">
        <title>Desulfogranum mesoprofundum gen. nov., sp. nov., a novel mesophilic, sulfate-reducing chemolithoautotroph isolated from a deep-sea hydrothermal vent chimney in the Suiyo Seamount.</title>
        <authorList>
            <person name="Hashimoto Y."/>
            <person name="Nakagawa S."/>
        </authorList>
    </citation>
    <scope>NUCLEOTIDE SEQUENCE</scope>
    <source>
        <strain evidence="3">KT2</strain>
    </source>
</reference>
<dbReference type="PANTHER" id="PTHR35894">
    <property type="entry name" value="GENERAL SECRETION PATHWAY PROTEIN A-RELATED"/>
    <property type="match status" value="1"/>
</dbReference>